<organism evidence="2 3">
    <name type="scientific">Acinetobacter beijerinckii CIP 110307</name>
    <dbReference type="NCBI Taxonomy" id="1217648"/>
    <lineage>
        <taxon>Bacteria</taxon>
        <taxon>Pseudomonadati</taxon>
        <taxon>Pseudomonadota</taxon>
        <taxon>Gammaproteobacteria</taxon>
        <taxon>Moraxellales</taxon>
        <taxon>Moraxellaceae</taxon>
        <taxon>Acinetobacter</taxon>
    </lineage>
</organism>
<dbReference type="EMBL" id="APQL01000013">
    <property type="protein sequence ID" value="ENW02941.1"/>
    <property type="molecule type" value="Genomic_DNA"/>
</dbReference>
<comment type="caution">
    <text evidence="2">The sequence shown here is derived from an EMBL/GenBank/DDBJ whole genome shotgun (WGS) entry which is preliminary data.</text>
</comment>
<proteinExistence type="predicted"/>
<reference evidence="2 3" key="1">
    <citation type="submission" date="2013-02" db="EMBL/GenBank/DDBJ databases">
        <title>The Genome Sequence of Acinetobacter beijerinckii CIP 110307.</title>
        <authorList>
            <consortium name="The Broad Institute Genome Sequencing Platform"/>
            <consortium name="The Broad Institute Genome Sequencing Center for Infectious Disease"/>
            <person name="Cerqueira G."/>
            <person name="Feldgarden M."/>
            <person name="Courvalin P."/>
            <person name="Perichon B."/>
            <person name="Grillot-Courvalin C."/>
            <person name="Clermont D."/>
            <person name="Rocha E."/>
            <person name="Yoon E.-J."/>
            <person name="Nemec A."/>
            <person name="Walker B."/>
            <person name="Young S.K."/>
            <person name="Zeng Q."/>
            <person name="Gargeya S."/>
            <person name="Fitzgerald M."/>
            <person name="Haas B."/>
            <person name="Abouelleil A."/>
            <person name="Alvarado L."/>
            <person name="Arachchi H.M."/>
            <person name="Berlin A.M."/>
            <person name="Chapman S.B."/>
            <person name="Dewar J."/>
            <person name="Goldberg J."/>
            <person name="Griggs A."/>
            <person name="Gujja S."/>
            <person name="Hansen M."/>
            <person name="Howarth C."/>
            <person name="Imamovic A."/>
            <person name="Larimer J."/>
            <person name="McCowan C."/>
            <person name="Murphy C."/>
            <person name="Neiman D."/>
            <person name="Pearson M."/>
            <person name="Priest M."/>
            <person name="Roberts A."/>
            <person name="Saif S."/>
            <person name="Shea T."/>
            <person name="Sisk P."/>
            <person name="Sykes S."/>
            <person name="Wortman J."/>
            <person name="Nusbaum C."/>
            <person name="Birren B."/>
        </authorList>
    </citation>
    <scope>NUCLEOTIDE SEQUENCE [LARGE SCALE GENOMIC DNA]</scope>
    <source>
        <strain evidence="2 3">CIP 110307</strain>
    </source>
</reference>
<dbReference type="AlphaFoldDB" id="N9FDI7"/>
<dbReference type="Pfam" id="PF01464">
    <property type="entry name" value="SLT"/>
    <property type="match status" value="1"/>
</dbReference>
<dbReference type="CDD" id="cd13400">
    <property type="entry name" value="LT_IagB-like"/>
    <property type="match status" value="1"/>
</dbReference>
<dbReference type="PATRIC" id="fig|1217648.3.peg.3258"/>
<dbReference type="RefSeq" id="WP_005063308.1">
    <property type="nucleotide sequence ID" value="NZ_KB849767.1"/>
</dbReference>
<gene>
    <name evidence="2" type="ORF">F933_03347</name>
</gene>
<dbReference type="Proteomes" id="UP000017670">
    <property type="component" value="Unassembled WGS sequence"/>
</dbReference>
<dbReference type="InterPro" id="IPR008258">
    <property type="entry name" value="Transglycosylase_SLT_dom_1"/>
</dbReference>
<evidence type="ECO:0000313" key="3">
    <source>
        <dbReference type="Proteomes" id="UP000017670"/>
    </source>
</evidence>
<dbReference type="eggNOG" id="COG0741">
    <property type="taxonomic scope" value="Bacteria"/>
</dbReference>
<dbReference type="InterPro" id="IPR023346">
    <property type="entry name" value="Lysozyme-like_dom_sf"/>
</dbReference>
<dbReference type="GeneID" id="29858296"/>
<accession>N9FDI7</accession>
<dbReference type="SUPFAM" id="SSF53955">
    <property type="entry name" value="Lysozyme-like"/>
    <property type="match status" value="1"/>
</dbReference>
<evidence type="ECO:0000313" key="2">
    <source>
        <dbReference type="EMBL" id="ENW02941.1"/>
    </source>
</evidence>
<name>N9FDI7_9GAMM</name>
<feature type="domain" description="Transglycosylase SLT" evidence="1">
    <location>
        <begin position="35"/>
        <end position="146"/>
    </location>
</feature>
<dbReference type="Gene3D" id="1.10.530.10">
    <property type="match status" value="1"/>
</dbReference>
<keyword evidence="3" id="KW-1185">Reference proteome</keyword>
<evidence type="ECO:0000259" key="1">
    <source>
        <dbReference type="Pfam" id="PF01464"/>
    </source>
</evidence>
<sequence>MSVFKDLNLLTKTKKIFGGIVLVVGAFSVQAVHAECWDEAAAMYGHDPYLLKAIGWKESRGHVGAVGSLLRDGNRALGLMQINTIHLPALSKQGITRADLFDPCTSQKVGAWVLADCLKKKGEVWTAVGCYYGGPASKAYTAMRNYANDVRRYYEGYKRKAGLPTTYQPLIGYKQPATLPSPLSNKSQQVSYKNKEETQVSSFKIIQF</sequence>
<dbReference type="HOGENOM" id="CLU_094905_3_1_6"/>
<protein>
    <recommendedName>
        <fullName evidence="1">Transglycosylase SLT domain-containing protein</fullName>
    </recommendedName>
</protein>